<gene>
    <name evidence="1" type="ORF">QV13_19735</name>
</gene>
<organism evidence="1 2">
    <name type="scientific">Mesorhizobium hungaricum</name>
    <dbReference type="NCBI Taxonomy" id="1566387"/>
    <lineage>
        <taxon>Bacteria</taxon>
        <taxon>Pseudomonadati</taxon>
        <taxon>Pseudomonadota</taxon>
        <taxon>Alphaproteobacteria</taxon>
        <taxon>Hyphomicrobiales</taxon>
        <taxon>Phyllobacteriaceae</taxon>
        <taxon>Mesorhizobium</taxon>
    </lineage>
</organism>
<evidence type="ECO:0000313" key="1">
    <source>
        <dbReference type="EMBL" id="OCX14671.1"/>
    </source>
</evidence>
<comment type="caution">
    <text evidence="1">The sequence shown here is derived from an EMBL/GenBank/DDBJ whole genome shotgun (WGS) entry which is preliminary data.</text>
</comment>
<keyword evidence="2" id="KW-1185">Reference proteome</keyword>
<proteinExistence type="predicted"/>
<sequence length="90" mass="10217">MQFVVIEDFRGGDPKAIYRRFRDKGRLAPEGFVVHHSWVAADMSRCFMLVEADDVTLVQRWVVEWADLVGFEIVPVATSKDTVVGLSPHL</sequence>
<accession>A0A1C2DIT2</accession>
<evidence type="ECO:0000313" key="2">
    <source>
        <dbReference type="Proteomes" id="UP000094412"/>
    </source>
</evidence>
<name>A0A1C2DIT2_9HYPH</name>
<dbReference type="OrthoDB" id="9801877at2"/>
<dbReference type="STRING" id="1566387.QV13_19735"/>
<dbReference type="Pfam" id="PF11746">
    <property type="entry name" value="DUF3303"/>
    <property type="match status" value="1"/>
</dbReference>
<dbReference type="Proteomes" id="UP000094412">
    <property type="component" value="Unassembled WGS sequence"/>
</dbReference>
<dbReference type="RefSeq" id="WP_024923920.1">
    <property type="nucleotide sequence ID" value="NZ_MDEO01000035.1"/>
</dbReference>
<dbReference type="InterPro" id="IPR021734">
    <property type="entry name" value="DUF3303"/>
</dbReference>
<dbReference type="AlphaFoldDB" id="A0A1C2DIT2"/>
<dbReference type="EMBL" id="MDEO01000035">
    <property type="protein sequence ID" value="OCX14671.1"/>
    <property type="molecule type" value="Genomic_DNA"/>
</dbReference>
<reference evidence="1 2" key="1">
    <citation type="submission" date="2016-08" db="EMBL/GenBank/DDBJ databases">
        <title>Whole genome sequence of Mesorhizobium sp. strain UASWS1009 isolated from industrial sewage.</title>
        <authorList>
            <person name="Crovadore J."/>
            <person name="Calmin G."/>
            <person name="Chablais R."/>
            <person name="Cochard B."/>
            <person name="Lefort F."/>
        </authorList>
    </citation>
    <scope>NUCLEOTIDE SEQUENCE [LARGE SCALE GENOMIC DNA]</scope>
    <source>
        <strain evidence="1 2">UASWS1009</strain>
    </source>
</reference>
<protein>
    <recommendedName>
        <fullName evidence="3">DUF3303 domain-containing protein</fullName>
    </recommendedName>
</protein>
<evidence type="ECO:0008006" key="3">
    <source>
        <dbReference type="Google" id="ProtNLM"/>
    </source>
</evidence>